<dbReference type="AlphaFoldDB" id="A0A3B6W3R4"/>
<name>A0A3B6W3R4_BRAPL</name>
<accession>A0A3B6W3R4</accession>
<evidence type="ECO:0000313" key="1">
    <source>
        <dbReference type="EMBL" id="AGA67227.1"/>
    </source>
</evidence>
<protein>
    <submittedName>
        <fullName evidence="1">Uncharacterized protein</fullName>
    </submittedName>
</protein>
<sequence>MINYKNNNTIISFFVKKSEFLVKYFVLILFREFGFKNMYKMYNINLFLEKKCKKFVFNGKNSIAFFWLHAILIKH</sequence>
<evidence type="ECO:0000313" key="2">
    <source>
        <dbReference type="Proteomes" id="UP000010793"/>
    </source>
</evidence>
<dbReference type="EMBL" id="CP002873">
    <property type="protein sequence ID" value="AGA67227.1"/>
    <property type="molecule type" value="Genomic_DNA"/>
</dbReference>
<dbReference type="KEGG" id="bpip:BPP43_10265"/>
<keyword evidence="2" id="KW-1185">Reference proteome</keyword>
<dbReference type="Proteomes" id="UP000010793">
    <property type="component" value="Chromosome"/>
</dbReference>
<gene>
    <name evidence="1" type="ORF">BPP43_10265</name>
</gene>
<proteinExistence type="predicted"/>
<organism evidence="1 2">
    <name type="scientific">Brachyspira pilosicoli P43/6/78</name>
    <dbReference type="NCBI Taxonomy" id="1042417"/>
    <lineage>
        <taxon>Bacteria</taxon>
        <taxon>Pseudomonadati</taxon>
        <taxon>Spirochaetota</taxon>
        <taxon>Spirochaetia</taxon>
        <taxon>Brachyspirales</taxon>
        <taxon>Brachyspiraceae</taxon>
        <taxon>Brachyspira</taxon>
    </lineage>
</organism>
<reference evidence="1 2" key="1">
    <citation type="journal article" date="2013" name="Genome Announc.">
        <title>Complete Genome Sequence of the Porcine Strain Brachyspira pilosicoli P43/6/78(T.).</title>
        <authorList>
            <person name="Lin C."/>
            <person name="den Bakker H.C."/>
            <person name="Suzuki H."/>
            <person name="Lefebure T."/>
            <person name="Ponnala L."/>
            <person name="Sun Q."/>
            <person name="Stanhope M.J."/>
            <person name="Wiedmann M."/>
            <person name="Duhamel G.E."/>
        </authorList>
    </citation>
    <scope>NUCLEOTIDE SEQUENCE [LARGE SCALE GENOMIC DNA]</scope>
    <source>
        <strain evidence="1 2">P43/6/78</strain>
    </source>
</reference>